<dbReference type="InterPro" id="IPR003593">
    <property type="entry name" value="AAA+_ATPase"/>
</dbReference>
<evidence type="ECO:0000259" key="11">
    <source>
        <dbReference type="PROSITE" id="PS50893"/>
    </source>
</evidence>
<evidence type="ECO:0000256" key="9">
    <source>
        <dbReference type="ARBA" id="ARBA00023136"/>
    </source>
</evidence>
<name>A0A0M6YAN5_9HYPH</name>
<evidence type="ECO:0000256" key="3">
    <source>
        <dbReference type="ARBA" id="ARBA00022475"/>
    </source>
</evidence>
<evidence type="ECO:0000259" key="12">
    <source>
        <dbReference type="PROSITE" id="PS51866"/>
    </source>
</evidence>
<dbReference type="STRING" id="187304.B0E33_11680"/>
<feature type="domain" description="ABC transporter" evidence="11">
    <location>
        <begin position="1"/>
        <end position="231"/>
    </location>
</feature>
<keyword evidence="2" id="KW-0813">Transport</keyword>
<dbReference type="OrthoDB" id="9802264at2"/>
<keyword evidence="3" id="KW-1003">Cell membrane</keyword>
<dbReference type="EC" id="3.6.3.31" evidence="13"/>
<dbReference type="InterPro" id="IPR050334">
    <property type="entry name" value="Molybdenum_import_ModC"/>
</dbReference>
<dbReference type="EMBL" id="CXST01000003">
    <property type="protein sequence ID" value="CTQ46583.1"/>
    <property type="molecule type" value="Genomic_DNA"/>
</dbReference>
<dbReference type="InterPro" id="IPR003439">
    <property type="entry name" value="ABC_transporter-like_ATP-bd"/>
</dbReference>
<keyword evidence="4 10" id="KW-0500">Molybdenum</keyword>
<reference evidence="14" key="1">
    <citation type="submission" date="2015-07" db="EMBL/GenBank/DDBJ databases">
        <authorList>
            <person name="Rodrigo-Torres Lidia"/>
            <person name="Arahal R.David."/>
        </authorList>
    </citation>
    <scope>NUCLEOTIDE SEQUENCE [LARGE SCALE GENOMIC DNA]</scope>
    <source>
        <strain evidence="14">CECT 4801</strain>
    </source>
</reference>
<evidence type="ECO:0000313" key="13">
    <source>
        <dbReference type="EMBL" id="CTQ46583.1"/>
    </source>
</evidence>
<sequence length="373" mass="39820">MLDVDITGRVGQLDLEARFNSRGGVTSLFGQSGAGKTTLTNMIAGLIKPLSGHITVNGTTLFDANKNINLSVQARRIGHVFQDARLFPHLSVASNLTYARWAGRRPGTRDMAEVVDLLGLGGLLERKPGTLSGGERQRVAIGRALLSDPRLLIMDEPLANLDQARRNDILPYLDRLCVEAGIPILYVSHSIEEVARLSNTLVILSDGRTPAFGPVADMLARTDLGRATGRHEASALLEGTVTRCDPDWGLTDVDIGGATLQIPDMAAVPGDAVRLRIRARDVALAVKPPEGLSIRNAFAATIRSISSESGPYAEILCSVSGQVLRARITRASVADLDLHTGKDVTVLIKSVAIDRRQRAPALSDTATGEDFAG</sequence>
<keyword evidence="7 13" id="KW-0067">ATP-binding</keyword>
<protein>
    <submittedName>
        <fullName evidence="13">Spermidine/putrescine import ATP-binding protein PotA</fullName>
        <ecNumber evidence="13">3.6.3.31</ecNumber>
    </submittedName>
</protein>
<dbReference type="AlphaFoldDB" id="A0A0M6YAN5"/>
<dbReference type="RefSeq" id="WP_023002315.1">
    <property type="nucleotide sequence ID" value="NZ_CP045622.1"/>
</dbReference>
<dbReference type="InterPro" id="IPR008995">
    <property type="entry name" value="Mo/tungstate-bd_C_term_dom"/>
</dbReference>
<dbReference type="PROSITE" id="PS51866">
    <property type="entry name" value="MOP"/>
    <property type="match status" value="1"/>
</dbReference>
<feature type="domain" description="Mop" evidence="12">
    <location>
        <begin position="291"/>
        <end position="357"/>
    </location>
</feature>
<dbReference type="GO" id="GO:0015098">
    <property type="term" value="F:molybdate ion transmembrane transporter activity"/>
    <property type="evidence" value="ECO:0007669"/>
    <property type="project" value="InterPro"/>
</dbReference>
<dbReference type="Pfam" id="PF03459">
    <property type="entry name" value="TOBE"/>
    <property type="match status" value="1"/>
</dbReference>
<evidence type="ECO:0000256" key="7">
    <source>
        <dbReference type="ARBA" id="ARBA00022840"/>
    </source>
</evidence>
<keyword evidence="13" id="KW-0378">Hydrolase</keyword>
<evidence type="ECO:0000256" key="10">
    <source>
        <dbReference type="PROSITE-ProRule" id="PRU01213"/>
    </source>
</evidence>
<dbReference type="SUPFAM" id="SSF50331">
    <property type="entry name" value="MOP-like"/>
    <property type="match status" value="1"/>
</dbReference>
<dbReference type="InterPro" id="IPR005116">
    <property type="entry name" value="Transp-assoc_OB_typ1"/>
</dbReference>
<dbReference type="PROSITE" id="PS50893">
    <property type="entry name" value="ABC_TRANSPORTER_2"/>
    <property type="match status" value="1"/>
</dbReference>
<dbReference type="InterPro" id="IPR017871">
    <property type="entry name" value="ABC_transporter-like_CS"/>
</dbReference>
<dbReference type="SMART" id="SM00382">
    <property type="entry name" value="AAA"/>
    <property type="match status" value="1"/>
</dbReference>
<evidence type="ECO:0000256" key="5">
    <source>
        <dbReference type="ARBA" id="ARBA00022519"/>
    </source>
</evidence>
<dbReference type="InterPro" id="IPR011868">
    <property type="entry name" value="ModC_ABC_ATP-bd"/>
</dbReference>
<dbReference type="GO" id="GO:0016887">
    <property type="term" value="F:ATP hydrolysis activity"/>
    <property type="evidence" value="ECO:0007669"/>
    <property type="project" value="InterPro"/>
</dbReference>
<keyword evidence="14" id="KW-1185">Reference proteome</keyword>
<gene>
    <name evidence="13" type="primary">potA_8</name>
    <name evidence="13" type="ORF">LAL4801_05042</name>
</gene>
<dbReference type="SUPFAM" id="SSF52540">
    <property type="entry name" value="P-loop containing nucleoside triphosphate hydrolases"/>
    <property type="match status" value="1"/>
</dbReference>
<proteinExistence type="inferred from homology"/>
<dbReference type="NCBIfam" id="TIGR02142">
    <property type="entry name" value="modC_ABC"/>
    <property type="match status" value="1"/>
</dbReference>
<keyword evidence="9" id="KW-0472">Membrane</keyword>
<keyword evidence="6" id="KW-0547">Nucleotide-binding</keyword>
<dbReference type="PROSITE" id="PS00211">
    <property type="entry name" value="ABC_TRANSPORTER_1"/>
    <property type="match status" value="1"/>
</dbReference>
<dbReference type="PANTHER" id="PTHR43514">
    <property type="entry name" value="ABC TRANSPORTER I FAMILY MEMBER 10"/>
    <property type="match status" value="1"/>
</dbReference>
<dbReference type="GO" id="GO:0140359">
    <property type="term" value="F:ABC-type transporter activity"/>
    <property type="evidence" value="ECO:0007669"/>
    <property type="project" value="InterPro"/>
</dbReference>
<dbReference type="Gene3D" id="2.40.50.100">
    <property type="match status" value="1"/>
</dbReference>
<evidence type="ECO:0000256" key="2">
    <source>
        <dbReference type="ARBA" id="ARBA00022448"/>
    </source>
</evidence>
<dbReference type="Gene3D" id="3.40.50.300">
    <property type="entry name" value="P-loop containing nucleotide triphosphate hydrolases"/>
    <property type="match status" value="1"/>
</dbReference>
<evidence type="ECO:0000256" key="4">
    <source>
        <dbReference type="ARBA" id="ARBA00022505"/>
    </source>
</evidence>
<dbReference type="Proteomes" id="UP000048926">
    <property type="component" value="Unassembled WGS sequence"/>
</dbReference>
<dbReference type="InterPro" id="IPR027417">
    <property type="entry name" value="P-loop_NTPase"/>
</dbReference>
<dbReference type="Pfam" id="PF00005">
    <property type="entry name" value="ABC_tran"/>
    <property type="match status" value="1"/>
</dbReference>
<evidence type="ECO:0000256" key="1">
    <source>
        <dbReference type="ARBA" id="ARBA00005417"/>
    </source>
</evidence>
<keyword evidence="8" id="KW-1278">Translocase</keyword>
<dbReference type="PANTHER" id="PTHR43514:SF4">
    <property type="entry name" value="ABC TRANSPORTER I FAMILY MEMBER 10"/>
    <property type="match status" value="1"/>
</dbReference>
<comment type="similarity">
    <text evidence="1">Belongs to the ABC transporter superfamily.</text>
</comment>
<evidence type="ECO:0000256" key="8">
    <source>
        <dbReference type="ARBA" id="ARBA00022967"/>
    </source>
</evidence>
<dbReference type="InterPro" id="IPR004606">
    <property type="entry name" value="Mop_domain"/>
</dbReference>
<accession>A0A0M6YAN5</accession>
<keyword evidence="5" id="KW-0997">Cell inner membrane</keyword>
<evidence type="ECO:0000256" key="6">
    <source>
        <dbReference type="ARBA" id="ARBA00022741"/>
    </source>
</evidence>
<dbReference type="GO" id="GO:0016020">
    <property type="term" value="C:membrane"/>
    <property type="evidence" value="ECO:0007669"/>
    <property type="project" value="InterPro"/>
</dbReference>
<evidence type="ECO:0000313" key="14">
    <source>
        <dbReference type="Proteomes" id="UP000048926"/>
    </source>
</evidence>
<organism evidence="13 14">
    <name type="scientific">Roseibium aggregatum</name>
    <dbReference type="NCBI Taxonomy" id="187304"/>
    <lineage>
        <taxon>Bacteria</taxon>
        <taxon>Pseudomonadati</taxon>
        <taxon>Pseudomonadota</taxon>
        <taxon>Alphaproteobacteria</taxon>
        <taxon>Hyphomicrobiales</taxon>
        <taxon>Stappiaceae</taxon>
        <taxon>Roseibium</taxon>
    </lineage>
</organism>
<dbReference type="GO" id="GO:0005524">
    <property type="term" value="F:ATP binding"/>
    <property type="evidence" value="ECO:0007669"/>
    <property type="project" value="UniProtKB-KW"/>
</dbReference>